<feature type="transmembrane region" description="Helical" evidence="5">
    <location>
        <begin position="428"/>
        <end position="451"/>
    </location>
</feature>
<dbReference type="PANTHER" id="PTHR37422:SF13">
    <property type="entry name" value="LIPOPOLYSACCHARIDE BIOSYNTHESIS PROTEIN PA4999-RELATED"/>
    <property type="match status" value="1"/>
</dbReference>
<evidence type="ECO:0000313" key="8">
    <source>
        <dbReference type="Proteomes" id="UP000024547"/>
    </source>
</evidence>
<feature type="transmembrane region" description="Helical" evidence="5">
    <location>
        <begin position="59"/>
        <end position="79"/>
    </location>
</feature>
<keyword evidence="2 5" id="KW-0812">Transmembrane</keyword>
<evidence type="ECO:0000256" key="1">
    <source>
        <dbReference type="ARBA" id="ARBA00004141"/>
    </source>
</evidence>
<dbReference type="PATRIC" id="fig|1280948.3.peg.2286"/>
<dbReference type="InterPro" id="IPR051533">
    <property type="entry name" value="WaaL-like"/>
</dbReference>
<keyword evidence="8" id="KW-1185">Reference proteome</keyword>
<dbReference type="GO" id="GO:0016020">
    <property type="term" value="C:membrane"/>
    <property type="evidence" value="ECO:0007669"/>
    <property type="project" value="UniProtKB-SubCell"/>
</dbReference>
<feature type="domain" description="O-antigen ligase-related" evidence="6">
    <location>
        <begin position="234"/>
        <end position="378"/>
    </location>
</feature>
<evidence type="ECO:0000256" key="2">
    <source>
        <dbReference type="ARBA" id="ARBA00022692"/>
    </source>
</evidence>
<accession>A0A059E043</accession>
<protein>
    <recommendedName>
        <fullName evidence="6">O-antigen ligase-related domain-containing protein</fullName>
    </recommendedName>
</protein>
<evidence type="ECO:0000256" key="4">
    <source>
        <dbReference type="ARBA" id="ARBA00023136"/>
    </source>
</evidence>
<dbReference type="EMBL" id="AWFH01000025">
    <property type="protein sequence ID" value="KCZ60292.1"/>
    <property type="molecule type" value="Genomic_DNA"/>
</dbReference>
<evidence type="ECO:0000256" key="5">
    <source>
        <dbReference type="SAM" id="Phobius"/>
    </source>
</evidence>
<feature type="transmembrane region" description="Helical" evidence="5">
    <location>
        <begin position="249"/>
        <end position="266"/>
    </location>
</feature>
<evidence type="ECO:0000313" key="7">
    <source>
        <dbReference type="EMBL" id="KCZ60292.1"/>
    </source>
</evidence>
<feature type="transmembrane region" description="Helical" evidence="5">
    <location>
        <begin position="122"/>
        <end position="140"/>
    </location>
</feature>
<name>A0A059E043_9PROT</name>
<dbReference type="OrthoDB" id="7628239at2"/>
<feature type="transmembrane region" description="Helical" evidence="5">
    <location>
        <begin position="193"/>
        <end position="212"/>
    </location>
</feature>
<feature type="transmembrane region" description="Helical" evidence="5">
    <location>
        <begin position="328"/>
        <end position="345"/>
    </location>
</feature>
<dbReference type="InterPro" id="IPR007016">
    <property type="entry name" value="O-antigen_ligase-rel_domated"/>
</dbReference>
<evidence type="ECO:0000256" key="3">
    <source>
        <dbReference type="ARBA" id="ARBA00022989"/>
    </source>
</evidence>
<dbReference type="eggNOG" id="COG3307">
    <property type="taxonomic scope" value="Bacteria"/>
</dbReference>
<sequence>MSFRNAAATVLPVAYLLLCLVLGGSSAKNQLPHLWLQLISTILIAGVIYSATSPMRHRPAMIIVAALLAIAVWPILQLLPLPAGMWESLPGRDVIASDLLDLGISSLPNMPVSFSGQETSRAVLATLIPITFILLVAAFGNESGPQTISWGILICGATSALLGLLMVVPMSPLRALLSGLLPYDPAAGFFANANHQVTLLLMCLPLLAGMSGRRTAPNRSRQHVFFRQTILGALLILFLSAIWAAGVRASYILILPVSILSLCILHNSFSRRAAIGSLVLIVASVAGSILLAVNAPALEGVAFADFSITDKGRQEIVWPTSIEMLKDHWMFGTGLGTFSNVFMLYEDPNTVKSVWINHAHNEYLQVAIELGILGVLAMIVALAVYLKVTIKTWTESPDPDSPLRRAATVSCLVVLLHSLVDYPARTPAILVVLTACFILAVWPKGLATLAISRRPSSTRNRTARGIEI</sequence>
<dbReference type="Pfam" id="PF04932">
    <property type="entry name" value="Wzy_C"/>
    <property type="match status" value="1"/>
</dbReference>
<keyword evidence="3 5" id="KW-1133">Transmembrane helix</keyword>
<organism evidence="7 8">
    <name type="scientific">Hyphomonas atlantica</name>
    <dbReference type="NCBI Taxonomy" id="1280948"/>
    <lineage>
        <taxon>Bacteria</taxon>
        <taxon>Pseudomonadati</taxon>
        <taxon>Pseudomonadota</taxon>
        <taxon>Alphaproteobacteria</taxon>
        <taxon>Hyphomonadales</taxon>
        <taxon>Hyphomonadaceae</taxon>
        <taxon>Hyphomonas</taxon>
    </lineage>
</organism>
<dbReference type="PANTHER" id="PTHR37422">
    <property type="entry name" value="TEICHURONIC ACID BIOSYNTHESIS PROTEIN TUAE"/>
    <property type="match status" value="1"/>
</dbReference>
<evidence type="ECO:0000259" key="6">
    <source>
        <dbReference type="Pfam" id="PF04932"/>
    </source>
</evidence>
<feature type="transmembrane region" description="Helical" evidence="5">
    <location>
        <begin position="33"/>
        <end position="52"/>
    </location>
</feature>
<keyword evidence="4 5" id="KW-0472">Membrane</keyword>
<dbReference type="STRING" id="1280948.HY36_17630"/>
<dbReference type="RefSeq" id="WP_035552697.1">
    <property type="nucleotide sequence ID" value="NZ_AWFH01000025.1"/>
</dbReference>
<dbReference type="Proteomes" id="UP000024547">
    <property type="component" value="Unassembled WGS sequence"/>
</dbReference>
<reference evidence="7 8" key="1">
    <citation type="journal article" date="2014" name="Antonie Van Leeuwenhoek">
        <title>Hyphomonas beringensis sp. nov. and Hyphomonas chukchiensis sp. nov., isolated from surface seawater of the Bering Sea and Chukchi Sea.</title>
        <authorList>
            <person name="Li C."/>
            <person name="Lai Q."/>
            <person name="Li G."/>
            <person name="Dong C."/>
            <person name="Wang J."/>
            <person name="Liao Y."/>
            <person name="Shao Z."/>
        </authorList>
    </citation>
    <scope>NUCLEOTIDE SEQUENCE [LARGE SCALE GENOMIC DNA]</scope>
    <source>
        <strain evidence="7 8">22II1-22F38</strain>
    </source>
</reference>
<feature type="transmembrane region" description="Helical" evidence="5">
    <location>
        <begin position="273"/>
        <end position="293"/>
    </location>
</feature>
<feature type="transmembrane region" description="Helical" evidence="5">
    <location>
        <begin position="224"/>
        <end position="243"/>
    </location>
</feature>
<proteinExistence type="predicted"/>
<dbReference type="AlphaFoldDB" id="A0A059E043"/>
<feature type="transmembrane region" description="Helical" evidence="5">
    <location>
        <begin position="366"/>
        <end position="386"/>
    </location>
</feature>
<comment type="caution">
    <text evidence="7">The sequence shown here is derived from an EMBL/GenBank/DDBJ whole genome shotgun (WGS) entry which is preliminary data.</text>
</comment>
<feature type="transmembrane region" description="Helical" evidence="5">
    <location>
        <begin position="152"/>
        <end position="173"/>
    </location>
</feature>
<gene>
    <name evidence="7" type="ORF">HY36_17630</name>
</gene>
<comment type="subcellular location">
    <subcellularLocation>
        <location evidence="1">Membrane</location>
        <topology evidence="1">Multi-pass membrane protein</topology>
    </subcellularLocation>
</comment>